<proteinExistence type="inferred from homology"/>
<dbReference type="PROSITE" id="PS51257">
    <property type="entry name" value="PROKAR_LIPOPROTEIN"/>
    <property type="match status" value="1"/>
</dbReference>
<dbReference type="HAMAP" id="MF_01411">
    <property type="entry name" value="LPS_assembly_LptD"/>
    <property type="match status" value="1"/>
</dbReference>
<dbReference type="Gene3D" id="2.60.450.10">
    <property type="entry name" value="Lipopolysaccharide (LPS) transport protein A like domain"/>
    <property type="match status" value="1"/>
</dbReference>
<evidence type="ECO:0000256" key="1">
    <source>
        <dbReference type="SAM" id="MobiDB-lite"/>
    </source>
</evidence>
<accession>A0ABM8HTQ8</accession>
<gene>
    <name evidence="3" type="primary">lptD</name>
    <name evidence="3" type="ORF">DESUT3_11530</name>
</gene>
<dbReference type="InterPro" id="IPR007543">
    <property type="entry name" value="LptD_C"/>
</dbReference>
<organism evidence="3 4">
    <name type="scientific">Desulfuromonas versatilis</name>
    <dbReference type="NCBI Taxonomy" id="2802975"/>
    <lineage>
        <taxon>Bacteria</taxon>
        <taxon>Pseudomonadati</taxon>
        <taxon>Thermodesulfobacteriota</taxon>
        <taxon>Desulfuromonadia</taxon>
        <taxon>Desulfuromonadales</taxon>
        <taxon>Desulfuromonadaceae</taxon>
        <taxon>Desulfuromonas</taxon>
    </lineage>
</organism>
<reference evidence="3 4" key="1">
    <citation type="journal article" date="2016" name="C (Basel)">
        <title>Selective Growth of and Electricity Production by Marine Exoelectrogenic Bacteria in Self-Aggregated Hydrogel of Microbially Reduced Graphene Oxide.</title>
        <authorList>
            <person name="Yoshida N."/>
            <person name="Goto Y."/>
            <person name="Miyata Y."/>
        </authorList>
    </citation>
    <scope>NUCLEOTIDE SEQUENCE [LARGE SCALE GENOMIC DNA]</scope>
    <source>
        <strain evidence="3 4">NIT-T3</strain>
    </source>
</reference>
<evidence type="ECO:0000313" key="3">
    <source>
        <dbReference type="EMBL" id="BCR04084.1"/>
    </source>
</evidence>
<dbReference type="PANTHER" id="PTHR30189:SF1">
    <property type="entry name" value="LPS-ASSEMBLY PROTEIN LPTD"/>
    <property type="match status" value="1"/>
</dbReference>
<feature type="compositionally biased region" description="Low complexity" evidence="1">
    <location>
        <begin position="149"/>
        <end position="159"/>
    </location>
</feature>
<dbReference type="EMBL" id="AP024355">
    <property type="protein sequence ID" value="BCR04084.1"/>
    <property type="molecule type" value="Genomic_DNA"/>
</dbReference>
<sequence>MLFRLLTFFLLIACFGSGCAWGLTLGFVPRANAVLVNDQQVRSLQEYLEARLEEPVDLQIFADGEKLREWISRHRQIDLAVFPEAVFSASPAGEVLPLCQLRRLADEGSGEVDHLVARQGLGAESLERLRLLPGVLGVDESGLAGRSDAPAAPAEATPAVETQPGAGPEPTPEVSGQPAPTAPPQSSIPALPGEGLKDLGEFSPVSLEADQLDFDQANNLYRAAGQVRLRKGGVTLTSDSVTWDDASGVATAEGNVLITEPSGTMEGERVAINLGEDRGRVINGRILLRENNFHIAGAEIEKLGEQTYQVKDGSFTTCDGETPSWKFGAGRLDVTLGEYAKARHVVFYLHELPVFYLPYLIYPVKTERESGLLMPRYGYSDNRGLQLSLAYYQVIDRNMDATFYLDYLSELGVGTGLEYRYIFGEDTAGEATAYHVAGTSGEDDRYALNWNHSGLLPGRVRMAADVEYVSSRDYFEDFGEVSGEYNKDKAQSVLYLSRNWDKSHLGGQLKYTKDLEGDNDLTLQRLPEVRFNLLRQRIADSPLFYEVENSYTYFWRQGGVKGQRLSVRPALAAVFQPGGMLGIEPEIGYRQRFYTTSHDGPGEEQEGIFDFTTRISTQLERIYNRPGKRIEKIRHSLVPEVVYSYIPDEDQSHLPQFDAEDGIGPDNSIEYALTNRFTARLEPENGEFAYHEFLYLRLSQEYDIGESRRDVLDPSDQRRPFSDLRTELILRPTRWSYLDLDSSYDIFYARDGFSAFNLGGGIQDGAGNGLSLDYRYARDAQEYFAGAVDTSWLKPVYLNYQHRYDFTDSKTLEQVLNLEYRAQCWSLFLTLRDRLDDQEYLVSFALSGLGRVAKLGGSLGTTAD</sequence>
<dbReference type="Pfam" id="PF04453">
    <property type="entry name" value="LptD"/>
    <property type="match status" value="1"/>
</dbReference>
<dbReference type="Proteomes" id="UP001319827">
    <property type="component" value="Chromosome"/>
</dbReference>
<dbReference type="PANTHER" id="PTHR30189">
    <property type="entry name" value="LPS-ASSEMBLY PROTEIN"/>
    <property type="match status" value="1"/>
</dbReference>
<dbReference type="RefSeq" id="WP_221251508.1">
    <property type="nucleotide sequence ID" value="NZ_AP024355.1"/>
</dbReference>
<dbReference type="InterPro" id="IPR050218">
    <property type="entry name" value="LptD"/>
</dbReference>
<dbReference type="InterPro" id="IPR020889">
    <property type="entry name" value="LipoPS_assembly_LptD"/>
</dbReference>
<feature type="domain" description="LptD C-terminal" evidence="2">
    <location>
        <begin position="444"/>
        <end position="783"/>
    </location>
</feature>
<protein>
    <submittedName>
        <fullName evidence="3">LPS-assembly protein LptD</fullName>
    </submittedName>
</protein>
<evidence type="ECO:0000259" key="2">
    <source>
        <dbReference type="Pfam" id="PF04453"/>
    </source>
</evidence>
<evidence type="ECO:0000313" key="4">
    <source>
        <dbReference type="Proteomes" id="UP001319827"/>
    </source>
</evidence>
<feature type="region of interest" description="Disordered" evidence="1">
    <location>
        <begin position="143"/>
        <end position="199"/>
    </location>
</feature>
<keyword evidence="4" id="KW-1185">Reference proteome</keyword>
<reference evidence="3 4" key="2">
    <citation type="journal article" date="2021" name="Int. J. Syst. Evol. Microbiol.">
        <title>Isolation and Polyphasic Characterization of Desulfuromonas versatilis sp. Nov., an Electrogenic Bacteria Capable of Versatile Metabolism Isolated from a Graphene Oxide-Reducing Enrichment Culture.</title>
        <authorList>
            <person name="Xie L."/>
            <person name="Yoshida N."/>
            <person name="Ishii S."/>
            <person name="Meng L."/>
        </authorList>
    </citation>
    <scope>NUCLEOTIDE SEQUENCE [LARGE SCALE GENOMIC DNA]</scope>
    <source>
        <strain evidence="3 4">NIT-T3</strain>
    </source>
</reference>
<name>A0ABM8HTQ8_9BACT</name>